<dbReference type="AlphaFoldDB" id="A0A0F9J0U1"/>
<dbReference type="InterPro" id="IPR045711">
    <property type="entry name" value="GH123-like_N"/>
</dbReference>
<dbReference type="Pfam" id="PF19543">
    <property type="entry name" value="GH123_N"/>
    <property type="match status" value="1"/>
</dbReference>
<protein>
    <recommendedName>
        <fullName evidence="1">Glycoside hydrolase 123-like N-terminal domain-containing protein</fullName>
    </recommendedName>
</protein>
<evidence type="ECO:0000313" key="2">
    <source>
        <dbReference type="EMBL" id="KKM26009.1"/>
    </source>
</evidence>
<gene>
    <name evidence="2" type="ORF">LCGC14_1589240</name>
</gene>
<comment type="caution">
    <text evidence="2">The sequence shown here is derived from an EMBL/GenBank/DDBJ whole genome shotgun (WGS) entry which is preliminary data.</text>
</comment>
<accession>A0A0F9J0U1</accession>
<proteinExistence type="predicted"/>
<name>A0A0F9J0U1_9ZZZZ</name>
<evidence type="ECO:0000259" key="1">
    <source>
        <dbReference type="Pfam" id="PF19543"/>
    </source>
</evidence>
<reference evidence="2" key="1">
    <citation type="journal article" date="2015" name="Nature">
        <title>Complex archaea that bridge the gap between prokaryotes and eukaryotes.</title>
        <authorList>
            <person name="Spang A."/>
            <person name="Saw J.H."/>
            <person name="Jorgensen S.L."/>
            <person name="Zaremba-Niedzwiedzka K."/>
            <person name="Martijn J."/>
            <person name="Lind A.E."/>
            <person name="van Eijk R."/>
            <person name="Schleper C."/>
            <person name="Guy L."/>
            <person name="Ettema T.J."/>
        </authorList>
    </citation>
    <scope>NUCLEOTIDE SEQUENCE</scope>
</reference>
<organism evidence="2">
    <name type="scientific">marine sediment metagenome</name>
    <dbReference type="NCBI Taxonomy" id="412755"/>
    <lineage>
        <taxon>unclassified sequences</taxon>
        <taxon>metagenomes</taxon>
        <taxon>ecological metagenomes</taxon>
    </lineage>
</organism>
<feature type="domain" description="Glycoside hydrolase 123-like N-terminal" evidence="1">
    <location>
        <begin position="36"/>
        <end position="146"/>
    </location>
</feature>
<dbReference type="EMBL" id="LAZR01012594">
    <property type="protein sequence ID" value="KKM26009.1"/>
    <property type="molecule type" value="Genomic_DNA"/>
</dbReference>
<sequence length="186" mass="20611">MIFRTTSLLPVTVLIASLAGSAAAEGPTEATYGVGDWSESLGLHRAVVEVTQQADAVGVHIPWRRRDLEPEKKRILVVDASTGKQLKNVLPVDIRREYGELVFQPATAPGTYYVYYMPFKVQDGYGGYNGDYLPPESTAEAAWVDRNGLADEPLPRETWVRLARGGRRASGFDVQRPIQHPRRMTA</sequence>